<evidence type="ECO:0000256" key="1">
    <source>
        <dbReference type="SAM" id="MobiDB-lite"/>
    </source>
</evidence>
<accession>A0A9E7R596</accession>
<dbReference type="KEGG" id="ssai:N0B31_04065"/>
<dbReference type="GeneID" id="74941569"/>
<name>A0A9E7R596_9EURY</name>
<dbReference type="EMBL" id="CP104003">
    <property type="protein sequence ID" value="UWM55464.1"/>
    <property type="molecule type" value="Genomic_DNA"/>
</dbReference>
<feature type="region of interest" description="Disordered" evidence="1">
    <location>
        <begin position="148"/>
        <end position="168"/>
    </location>
</feature>
<dbReference type="RefSeq" id="WP_260594564.1">
    <property type="nucleotide sequence ID" value="NZ_CP104003.1"/>
</dbReference>
<evidence type="ECO:0000313" key="2">
    <source>
        <dbReference type="EMBL" id="UWM55464.1"/>
    </source>
</evidence>
<evidence type="ECO:0000313" key="3">
    <source>
        <dbReference type="Proteomes" id="UP001057580"/>
    </source>
</evidence>
<proteinExistence type="predicted"/>
<gene>
    <name evidence="2" type="ORF">N0B31_04065</name>
</gene>
<reference evidence="2" key="1">
    <citation type="submission" date="2022-09" db="EMBL/GenBank/DDBJ databases">
        <title>Diverse halophilic archaea isolated from saline environments.</title>
        <authorList>
            <person name="Cui H.-L."/>
        </authorList>
    </citation>
    <scope>NUCLEOTIDE SEQUENCE</scope>
    <source>
        <strain evidence="2">ZS-35-S2</strain>
    </source>
</reference>
<dbReference type="Proteomes" id="UP001057580">
    <property type="component" value="Chromosome"/>
</dbReference>
<keyword evidence="3" id="KW-1185">Reference proteome</keyword>
<organism evidence="2 3">
    <name type="scientific">Salinirubellus salinus</name>
    <dbReference type="NCBI Taxonomy" id="1364945"/>
    <lineage>
        <taxon>Archaea</taxon>
        <taxon>Methanobacteriati</taxon>
        <taxon>Methanobacteriota</taxon>
        <taxon>Stenosarchaea group</taxon>
        <taxon>Halobacteria</taxon>
        <taxon>Halobacteriales</taxon>
        <taxon>Natronomonadaceae</taxon>
        <taxon>Salinirubellus</taxon>
    </lineage>
</organism>
<dbReference type="PROSITE" id="PS51257">
    <property type="entry name" value="PROKAR_LIPOPROTEIN"/>
    <property type="match status" value="1"/>
</dbReference>
<protein>
    <submittedName>
        <fullName evidence="2">Uncharacterized protein</fullName>
    </submittedName>
</protein>
<sequence length="179" mass="18672">MRRRDLLCTGALALPVGLAGCLGESVPVTDDVSMADPLATDEHPAKLRVETTTTTVTDYVLGERPAVQGPHVTSQDGALYLMPVHDGKPTDLVEPGCWALTEHVAVTTEYGTVEGPAGESIASESFPYGHVDAESDCLAAGDHRVGVGGRAAEDPPGLPGNDDDATEFSWGFTLNVQDG</sequence>
<dbReference type="AlphaFoldDB" id="A0A9E7R596"/>